<dbReference type="SUPFAM" id="SSF81767">
    <property type="entry name" value="Pre-protein crosslinking domain of SecA"/>
    <property type="match status" value="1"/>
</dbReference>
<keyword evidence="8 10" id="KW-0811">Translocation</keyword>
<keyword evidence="3 10" id="KW-0813">Transport</keyword>
<organism evidence="14">
    <name type="scientific">Cryptomonas paramaecium</name>
    <dbReference type="NCBI Taxonomy" id="2898"/>
    <lineage>
        <taxon>Eukaryota</taxon>
        <taxon>Cryptophyceae</taxon>
        <taxon>Cryptomonadales</taxon>
        <taxon>Cryptomonadaceae</taxon>
        <taxon>Cryptomonas</taxon>
    </lineage>
</organism>
<evidence type="ECO:0000256" key="10">
    <source>
        <dbReference type="HAMAP-Rule" id="MF_01382"/>
    </source>
</evidence>
<dbReference type="PROSITE" id="PS51192">
    <property type="entry name" value="HELICASE_ATP_BIND_1"/>
    <property type="match status" value="1"/>
</dbReference>
<comment type="similarity">
    <text evidence="2 10 11">Belongs to the SecA family.</text>
</comment>
<evidence type="ECO:0000256" key="6">
    <source>
        <dbReference type="ARBA" id="ARBA00022927"/>
    </source>
</evidence>
<feature type="domain" description="SecA family profile" evidence="13">
    <location>
        <begin position="1"/>
        <end position="662"/>
    </location>
</feature>
<dbReference type="GO" id="GO:0006605">
    <property type="term" value="P:protein targeting"/>
    <property type="evidence" value="ECO:0007669"/>
    <property type="project" value="UniProtKB-UniRule"/>
</dbReference>
<dbReference type="NCBIfam" id="TIGR00963">
    <property type="entry name" value="secA"/>
    <property type="match status" value="1"/>
</dbReference>
<dbReference type="InterPro" id="IPR036266">
    <property type="entry name" value="SecA_Wing/Scaffold_sf"/>
</dbReference>
<dbReference type="PROSITE" id="PS51196">
    <property type="entry name" value="SECA_MOTOR_DEAD"/>
    <property type="match status" value="1"/>
</dbReference>
<gene>
    <name evidence="10 14" type="primary">secA</name>
    <name evidence="14" type="ORF">CRPAC_p072</name>
</gene>
<dbReference type="Gene3D" id="1.10.3060.10">
    <property type="entry name" value="Helical scaffold and wing domains of SecA"/>
    <property type="match status" value="1"/>
</dbReference>
<comment type="subunit">
    <text evidence="10">Monomer and homodimer. Part of the essential Sec protein translocation apparatus which comprises SecA, SecYEG and auxiliary proteins SecDF. Other proteins may also be involved.</text>
</comment>
<dbReference type="GO" id="GO:0008564">
    <property type="term" value="F:protein-exporting ATPase activity"/>
    <property type="evidence" value="ECO:0007669"/>
    <property type="project" value="UniProtKB-EC"/>
</dbReference>
<comment type="subcellular location">
    <subcellularLocation>
        <location evidence="10">Cell membrane</location>
        <topology evidence="10">Peripheral membrane protein</topology>
        <orientation evidence="10">Cytoplasmic side</orientation>
    </subcellularLocation>
    <subcellularLocation>
        <location evidence="10">Cytoplasm</location>
    </subcellularLocation>
    <subcellularLocation>
        <location evidence="1">Membrane</location>
        <topology evidence="1">Peripheral membrane protein</topology>
    </subcellularLocation>
    <text evidence="10">Distribution is 50-50.</text>
</comment>
<dbReference type="GO" id="GO:0005524">
    <property type="term" value="F:ATP binding"/>
    <property type="evidence" value="ECO:0007669"/>
    <property type="project" value="UniProtKB-UniRule"/>
</dbReference>
<keyword evidence="9 10" id="KW-0472">Membrane</keyword>
<dbReference type="InterPro" id="IPR011115">
    <property type="entry name" value="SecA_DEAD"/>
</dbReference>
<keyword evidence="6 10" id="KW-0653">Protein transport</keyword>
<keyword evidence="10" id="KW-0963">Cytoplasm</keyword>
<evidence type="ECO:0000259" key="12">
    <source>
        <dbReference type="PROSITE" id="PS51192"/>
    </source>
</evidence>
<evidence type="ECO:0000256" key="2">
    <source>
        <dbReference type="ARBA" id="ARBA00007650"/>
    </source>
</evidence>
<dbReference type="InterPro" id="IPR011130">
    <property type="entry name" value="SecA_preprotein_X-link_dom"/>
</dbReference>
<dbReference type="SMART" id="SM00957">
    <property type="entry name" value="SecA_DEAD"/>
    <property type="match status" value="1"/>
</dbReference>
<dbReference type="CDD" id="cd18803">
    <property type="entry name" value="SF2_C_secA"/>
    <property type="match status" value="1"/>
</dbReference>
<dbReference type="InterPro" id="IPR011116">
    <property type="entry name" value="SecA_Wing/Scaffold"/>
</dbReference>
<dbReference type="GeneID" id="8715244"/>
<keyword evidence="7 10" id="KW-1278">Translocase</keyword>
<dbReference type="Pfam" id="PF07517">
    <property type="entry name" value="SecA_DEAD"/>
    <property type="match status" value="1"/>
</dbReference>
<dbReference type="CDD" id="cd17928">
    <property type="entry name" value="DEXDc_SecA"/>
    <property type="match status" value="1"/>
</dbReference>
<dbReference type="PANTHER" id="PTHR30612">
    <property type="entry name" value="SECA INNER MEMBRANE COMPONENT OF SEC PROTEIN SECRETION SYSTEM"/>
    <property type="match status" value="1"/>
</dbReference>
<reference evidence="14" key="1">
    <citation type="journal article" date="2009" name="Genome Biol. Evol.">
        <title>The complete plastid genome sequence of the secondarily nonphotosynthetic alga Cryptomonas paramecium: reduction, compaction, and accelerated evolutionary rate.</title>
        <authorList>
            <person name="Donaher N."/>
            <person name="Tanifuji G."/>
            <person name="Onodera N.T."/>
            <person name="Malfatti S.A."/>
            <person name="Chain P.S."/>
            <person name="Hara Y."/>
            <person name="Archibald J.M."/>
        </authorList>
    </citation>
    <scope>NUCLEOTIDE SEQUENCE</scope>
    <source>
        <strain evidence="14">CCAP977/2a</strain>
    </source>
</reference>
<evidence type="ECO:0000256" key="3">
    <source>
        <dbReference type="ARBA" id="ARBA00022448"/>
    </source>
</evidence>
<dbReference type="Gene3D" id="3.40.50.300">
    <property type="entry name" value="P-loop containing nucleotide triphosphate hydrolases"/>
    <property type="match status" value="2"/>
</dbReference>
<feature type="binding site" evidence="10">
    <location>
        <begin position="101"/>
        <end position="105"/>
    </location>
    <ligand>
        <name>ATP</name>
        <dbReference type="ChEBI" id="CHEBI:30616"/>
    </ligand>
</feature>
<dbReference type="SMART" id="SM00958">
    <property type="entry name" value="SecA_PP_bind"/>
    <property type="match status" value="1"/>
</dbReference>
<evidence type="ECO:0000256" key="9">
    <source>
        <dbReference type="ARBA" id="ARBA00023136"/>
    </source>
</evidence>
<dbReference type="NCBIfam" id="NF009538">
    <property type="entry name" value="PRK12904.1"/>
    <property type="match status" value="1"/>
</dbReference>
<dbReference type="PANTHER" id="PTHR30612:SF0">
    <property type="entry name" value="CHLOROPLAST PROTEIN-TRANSPORTING ATPASE"/>
    <property type="match status" value="1"/>
</dbReference>
<keyword evidence="14" id="KW-0934">Plastid</keyword>
<dbReference type="HAMAP" id="MF_01382">
    <property type="entry name" value="SecA"/>
    <property type="match status" value="1"/>
</dbReference>
<dbReference type="GO" id="GO:0005886">
    <property type="term" value="C:plasma membrane"/>
    <property type="evidence" value="ECO:0007669"/>
    <property type="project" value="UniProtKB-SubCell"/>
</dbReference>
<dbReference type="PRINTS" id="PR00906">
    <property type="entry name" value="SECA"/>
</dbReference>
<feature type="binding site" evidence="10">
    <location>
        <position position="492"/>
    </location>
    <ligand>
        <name>ATP</name>
        <dbReference type="ChEBI" id="CHEBI:30616"/>
    </ligand>
</feature>
<keyword evidence="10" id="KW-1003">Cell membrane</keyword>
<dbReference type="Pfam" id="PF21090">
    <property type="entry name" value="P-loop_SecA"/>
    <property type="match status" value="1"/>
</dbReference>
<protein>
    <recommendedName>
        <fullName evidence="10 11">Protein translocase subunit SecA</fullName>
        <ecNumber evidence="10">7.4.2.8</ecNumber>
    </recommendedName>
</protein>
<dbReference type="AlphaFoldDB" id="D2ISD2"/>
<dbReference type="PROSITE" id="PS01312">
    <property type="entry name" value="SECA"/>
    <property type="match status" value="1"/>
</dbReference>
<dbReference type="InterPro" id="IPR014018">
    <property type="entry name" value="SecA_motor_DEAD"/>
</dbReference>
<dbReference type="RefSeq" id="YP_003359288.1">
    <property type="nucleotide sequence ID" value="NC_013703.1"/>
</dbReference>
<dbReference type="InterPro" id="IPR014001">
    <property type="entry name" value="Helicase_ATP-bd"/>
</dbReference>
<dbReference type="EC" id="7.4.2.8" evidence="10"/>
<dbReference type="Pfam" id="PF07516">
    <property type="entry name" value="SecA_SW"/>
    <property type="match status" value="1"/>
</dbReference>
<dbReference type="InterPro" id="IPR036670">
    <property type="entry name" value="SecA_X-link_sf"/>
</dbReference>
<evidence type="ECO:0000256" key="7">
    <source>
        <dbReference type="ARBA" id="ARBA00022967"/>
    </source>
</evidence>
<comment type="catalytic activity">
    <reaction evidence="10">
        <text>ATP + H2O + cellular proteinSide 1 = ADP + phosphate + cellular proteinSide 2.</text>
        <dbReference type="EC" id="7.4.2.8"/>
    </reaction>
</comment>
<evidence type="ECO:0000256" key="11">
    <source>
        <dbReference type="RuleBase" id="RU003874"/>
    </source>
</evidence>
<evidence type="ECO:0000256" key="1">
    <source>
        <dbReference type="ARBA" id="ARBA00004170"/>
    </source>
</evidence>
<dbReference type="InterPro" id="IPR044722">
    <property type="entry name" value="SecA_SF2_C"/>
</dbReference>
<dbReference type="InterPro" id="IPR000185">
    <property type="entry name" value="SecA"/>
</dbReference>
<feature type="binding site" evidence="10">
    <location>
        <position position="83"/>
    </location>
    <ligand>
        <name>ATP</name>
        <dbReference type="ChEBI" id="CHEBI:30616"/>
    </ligand>
</feature>
<dbReference type="InterPro" id="IPR020937">
    <property type="entry name" value="SecA_CS"/>
</dbReference>
<sequence>MFQSIFGMLSANDASYYFHRVSKINIFEEKLKTLSDAELQTKTTDFLQRLSAGETLNSILDEAFAVAREASFRVLKLRQFDTQIVGGLVLHEGKIAEMATGEGKTLASILPTYTNALYGKGVHVITVNSYLASRDARCAGRVHEFLGLSVGVVDRNMPHHEKREAYLKDITYITNADLGFDYLKDNLATSLLSIVQRPFHFGILDEADSILIDEAKTPLIIAGNAAKQNTTKYIKADLLAKTLTRGFHYQTDDRTNGIIFTEEGSLEAEKFLKEENLYKASDPWAPYVFNALKAKEFFFKNVHYIVTQKEVVIIDQFTGRAMGGRRWSDGLHQALEVKENVPVRSESNTLASITYQNFFLMYPKLSGMSGTAKSEETELSDIYGLDVVCIPTHKKMLRKDYTNLIYQTEGAKWEAVISECLRIHSYGRPVLVGTTNIKKSELLSSLLKDRGIKHNLLNAKPENVEREAEIVSQAGEIASITIATNMAGRGTDILLGGNASHITKCTLKNVLHSTRSNNEQSCYKLNNSNRLSKFKRNLKQTTYKENELNAYLSIISEPDEVTDHDLLILRAAYFFLLEKTQKKVLKKREKIISLGGLHVIGTELHISKRIDNQLRGRAGRQGDPGSSRFFLSLEDEIFRMFGNDLLKHLLNSLYAEPTAPIETKILSNQLHSIQKKIEDYHYYSRIKTFEYDEILNDQRKTIYFERRKILESIFLKKWIMHYAEQLISNYINEFYKKRDFSLERRTALANQIKNLLKADLCIEQSTFLKENKKSVGAAISKYIRTIYNLRKKYMDLIDDGLMNKIECFFLMKEIDDNWKDHLQNTSLLRENVGWRSYGQKDPLIEYKNESHTLFLSMANKIKRRIVYLVFGSKSNITK</sequence>
<accession>D2ISD2</accession>
<dbReference type="GO" id="GO:0005737">
    <property type="term" value="C:cytoplasm"/>
    <property type="evidence" value="ECO:0007669"/>
    <property type="project" value="UniProtKB-SubCell"/>
</dbReference>
<dbReference type="GO" id="GO:0065002">
    <property type="term" value="P:intracellular protein transmembrane transport"/>
    <property type="evidence" value="ECO:0007669"/>
    <property type="project" value="UniProtKB-UniRule"/>
</dbReference>
<evidence type="ECO:0000256" key="5">
    <source>
        <dbReference type="ARBA" id="ARBA00022840"/>
    </source>
</evidence>
<comment type="function">
    <text evidence="10">Part of the Sec protein translocase complex. Interacts with the SecYEG preprotein conducting channel. Has a central role in coupling the hydrolysis of ATP to the transfer of proteins into and across the cell membrane, serving as an ATP-driven molecular motor driving the stepwise translocation of polypeptide chains across the membrane.</text>
</comment>
<dbReference type="SUPFAM" id="SSF81886">
    <property type="entry name" value="Helical scaffold and wing domains of SecA"/>
    <property type="match status" value="1"/>
</dbReference>
<proteinExistence type="inferred from homology"/>
<geneLocation type="plastid" evidence="14"/>
<name>D2ISD2_9CRYP</name>
<dbReference type="FunFam" id="3.90.1440.10:FF:000003">
    <property type="entry name" value="Preprotein translocase SecA subunit"/>
    <property type="match status" value="1"/>
</dbReference>
<feature type="domain" description="Helicase ATP-binding" evidence="12">
    <location>
        <begin position="85"/>
        <end position="245"/>
    </location>
</feature>
<keyword evidence="4 10" id="KW-0547">Nucleotide-binding</keyword>
<dbReference type="SUPFAM" id="SSF52540">
    <property type="entry name" value="P-loop containing nucleoside triphosphate hydrolases"/>
    <property type="match status" value="2"/>
</dbReference>
<dbReference type="InterPro" id="IPR027417">
    <property type="entry name" value="P-loop_NTPase"/>
</dbReference>
<dbReference type="Pfam" id="PF01043">
    <property type="entry name" value="SecA_PP_bind"/>
    <property type="match status" value="1"/>
</dbReference>
<dbReference type="Gene3D" id="3.90.1440.10">
    <property type="entry name" value="SecA, preprotein cross-linking domain"/>
    <property type="match status" value="1"/>
</dbReference>
<evidence type="ECO:0000256" key="8">
    <source>
        <dbReference type="ARBA" id="ARBA00023010"/>
    </source>
</evidence>
<dbReference type="EMBL" id="GQ358203">
    <property type="protein sequence ID" value="ACT46824.1"/>
    <property type="molecule type" value="Genomic_DNA"/>
</dbReference>
<evidence type="ECO:0000256" key="4">
    <source>
        <dbReference type="ARBA" id="ARBA00022741"/>
    </source>
</evidence>
<keyword evidence="5 10" id="KW-0067">ATP-binding</keyword>
<dbReference type="GO" id="GO:0017038">
    <property type="term" value="P:protein import"/>
    <property type="evidence" value="ECO:0007669"/>
    <property type="project" value="InterPro"/>
</dbReference>
<evidence type="ECO:0000259" key="13">
    <source>
        <dbReference type="PROSITE" id="PS51196"/>
    </source>
</evidence>
<evidence type="ECO:0000313" key="14">
    <source>
        <dbReference type="EMBL" id="ACT46824.1"/>
    </source>
</evidence>